<gene>
    <name evidence="1" type="ORF">HM1_1716</name>
</gene>
<dbReference type="EMBL" id="CP000930">
    <property type="protein sequence ID" value="ABZ84286.1"/>
    <property type="molecule type" value="Genomic_DNA"/>
</dbReference>
<dbReference type="HOGENOM" id="CLU_3328684_0_0_9"/>
<sequence>MLEGALEKAPLKRFWIVLDRLRGKHRIDGTTMADIPAR</sequence>
<protein>
    <submittedName>
        <fullName evidence="1">Uncharacterized protein</fullName>
    </submittedName>
</protein>
<proteinExistence type="predicted"/>
<dbReference type="STRING" id="498761.HM1_1716"/>
<dbReference type="Proteomes" id="UP000008550">
    <property type="component" value="Chromosome"/>
</dbReference>
<dbReference type="AlphaFoldDB" id="B0TE91"/>
<keyword evidence="2" id="KW-1185">Reference proteome</keyword>
<name>B0TE91_HELMI</name>
<organism evidence="1 2">
    <name type="scientific">Heliobacterium modesticaldum (strain ATCC 51547 / Ice1)</name>
    <dbReference type="NCBI Taxonomy" id="498761"/>
    <lineage>
        <taxon>Bacteria</taxon>
        <taxon>Bacillati</taxon>
        <taxon>Bacillota</taxon>
        <taxon>Clostridia</taxon>
        <taxon>Eubacteriales</taxon>
        <taxon>Heliobacteriaceae</taxon>
        <taxon>Heliomicrobium</taxon>
    </lineage>
</organism>
<dbReference type="KEGG" id="hmo:HM1_1716"/>
<accession>B0TE91</accession>
<evidence type="ECO:0000313" key="2">
    <source>
        <dbReference type="Proteomes" id="UP000008550"/>
    </source>
</evidence>
<evidence type="ECO:0000313" key="1">
    <source>
        <dbReference type="EMBL" id="ABZ84286.1"/>
    </source>
</evidence>
<reference evidence="1 2" key="1">
    <citation type="journal article" date="2008" name="J. Bacteriol.">
        <title>The genome of Heliobacterium modesticaldum, a phototrophic representative of the Firmicutes containing the simplest photosynthetic apparatus.</title>
        <authorList>
            <person name="Sattley W.M."/>
            <person name="Madigan M.T."/>
            <person name="Swingley W.D."/>
            <person name="Cheung P.C."/>
            <person name="Clocksin K.M."/>
            <person name="Conrad A.L."/>
            <person name="Dejesa L.C."/>
            <person name="Honchak B.M."/>
            <person name="Jung D.O."/>
            <person name="Karbach L.E."/>
            <person name="Kurdoglu A."/>
            <person name="Lahiri S."/>
            <person name="Mastrian S.D."/>
            <person name="Page L.E."/>
            <person name="Taylor H.L."/>
            <person name="Wang Z.T."/>
            <person name="Raymond J."/>
            <person name="Chen M."/>
            <person name="Blankenship R.E."/>
            <person name="Touchman J.W."/>
        </authorList>
    </citation>
    <scope>NUCLEOTIDE SEQUENCE [LARGE SCALE GENOMIC DNA]</scope>
    <source>
        <strain evidence="2">ATCC 51547 / Ice1</strain>
    </source>
</reference>